<dbReference type="InterPro" id="IPR002347">
    <property type="entry name" value="SDR_fam"/>
</dbReference>
<protein>
    <submittedName>
        <fullName evidence="1">NAD(P)-binding protein</fullName>
    </submittedName>
</protein>
<dbReference type="PANTHER" id="PTHR45458">
    <property type="entry name" value="SHORT-CHAIN DEHYDROGENASE/REDUCTASE SDR"/>
    <property type="match status" value="1"/>
</dbReference>
<dbReference type="OrthoDB" id="9876299at2759"/>
<gene>
    <name evidence="1" type="ORF">CALCODRAFT_490296</name>
</gene>
<keyword evidence="2" id="KW-1185">Reference proteome</keyword>
<name>A0A165JPX6_9BASI</name>
<reference evidence="1 2" key="1">
    <citation type="journal article" date="2016" name="Mol. Biol. Evol.">
        <title>Comparative Genomics of Early-Diverging Mushroom-Forming Fungi Provides Insights into the Origins of Lignocellulose Decay Capabilities.</title>
        <authorList>
            <person name="Nagy L.G."/>
            <person name="Riley R."/>
            <person name="Tritt A."/>
            <person name="Adam C."/>
            <person name="Daum C."/>
            <person name="Floudas D."/>
            <person name="Sun H."/>
            <person name="Yadav J.S."/>
            <person name="Pangilinan J."/>
            <person name="Larsson K.H."/>
            <person name="Matsuura K."/>
            <person name="Barry K."/>
            <person name="Labutti K."/>
            <person name="Kuo R."/>
            <person name="Ohm R.A."/>
            <person name="Bhattacharya S.S."/>
            <person name="Shirouzu T."/>
            <person name="Yoshinaga Y."/>
            <person name="Martin F.M."/>
            <person name="Grigoriev I.V."/>
            <person name="Hibbett D.S."/>
        </authorList>
    </citation>
    <scope>NUCLEOTIDE SEQUENCE [LARGE SCALE GENOMIC DNA]</scope>
    <source>
        <strain evidence="1 2">HHB12733</strain>
    </source>
</reference>
<sequence length="216" mass="22628">MATYVITGANRGFGLALAQHLAAQGNKVIGTARDPAKATTLSAIPGVNVVALDVTNPESNQAAAEEVARLTGGAIDVLIANAGYYSDTLPLDFETYTSDEALIDDLKTSFEVNAIGAVLTIKAFLPLLRAGTQKKVIYISTPAGNPQFSKIANNYFAVSYGLSKAAGEYAVLKFGLKYAEEGFICLSLSPGMVDTSLTGSATIKPTHLKDWSAICT</sequence>
<accession>A0A165JPX6</accession>
<dbReference type="PRINTS" id="PR00081">
    <property type="entry name" value="GDHRDH"/>
</dbReference>
<dbReference type="AlphaFoldDB" id="A0A165JPX6"/>
<dbReference type="Pfam" id="PF00106">
    <property type="entry name" value="adh_short"/>
    <property type="match status" value="1"/>
</dbReference>
<proteinExistence type="predicted"/>
<dbReference type="PANTHER" id="PTHR45458:SF1">
    <property type="entry name" value="SHORT CHAIN DEHYDROGENASE"/>
    <property type="match status" value="1"/>
</dbReference>
<organism evidence="1 2">
    <name type="scientific">Calocera cornea HHB12733</name>
    <dbReference type="NCBI Taxonomy" id="1353952"/>
    <lineage>
        <taxon>Eukaryota</taxon>
        <taxon>Fungi</taxon>
        <taxon>Dikarya</taxon>
        <taxon>Basidiomycota</taxon>
        <taxon>Agaricomycotina</taxon>
        <taxon>Dacrymycetes</taxon>
        <taxon>Dacrymycetales</taxon>
        <taxon>Dacrymycetaceae</taxon>
        <taxon>Calocera</taxon>
    </lineage>
</organism>
<dbReference type="SUPFAM" id="SSF51735">
    <property type="entry name" value="NAD(P)-binding Rossmann-fold domains"/>
    <property type="match status" value="1"/>
</dbReference>
<dbReference type="EMBL" id="KV423918">
    <property type="protein sequence ID" value="KZT62123.1"/>
    <property type="molecule type" value="Genomic_DNA"/>
</dbReference>
<dbReference type="GO" id="GO:0016616">
    <property type="term" value="F:oxidoreductase activity, acting on the CH-OH group of donors, NAD or NADP as acceptor"/>
    <property type="evidence" value="ECO:0007669"/>
    <property type="project" value="TreeGrafter"/>
</dbReference>
<dbReference type="Gene3D" id="3.40.50.720">
    <property type="entry name" value="NAD(P)-binding Rossmann-like Domain"/>
    <property type="match status" value="1"/>
</dbReference>
<evidence type="ECO:0000313" key="2">
    <source>
        <dbReference type="Proteomes" id="UP000076842"/>
    </source>
</evidence>
<dbReference type="InParanoid" id="A0A165JPX6"/>
<evidence type="ECO:0000313" key="1">
    <source>
        <dbReference type="EMBL" id="KZT62123.1"/>
    </source>
</evidence>
<dbReference type="Proteomes" id="UP000076842">
    <property type="component" value="Unassembled WGS sequence"/>
</dbReference>
<dbReference type="InterPro" id="IPR036291">
    <property type="entry name" value="NAD(P)-bd_dom_sf"/>
</dbReference>
<dbReference type="InterPro" id="IPR052184">
    <property type="entry name" value="SDR_enzymes"/>
</dbReference>